<protein>
    <recommendedName>
        <fullName evidence="5">DUF1640 domain-containing protein</fullName>
    </recommendedName>
</protein>
<evidence type="ECO:0000313" key="4">
    <source>
        <dbReference type="Proteomes" id="UP000448575"/>
    </source>
</evidence>
<keyword evidence="4" id="KW-1185">Reference proteome</keyword>
<keyword evidence="2" id="KW-0812">Transmembrane</keyword>
<dbReference type="AlphaFoldDB" id="A0A6N9HMV2"/>
<feature type="transmembrane region" description="Helical" evidence="2">
    <location>
        <begin position="71"/>
        <end position="91"/>
    </location>
</feature>
<comment type="caution">
    <text evidence="3">The sequence shown here is derived from an EMBL/GenBank/DDBJ whole genome shotgun (WGS) entry which is preliminary data.</text>
</comment>
<gene>
    <name evidence="3" type="ORF">GTP41_18185</name>
</gene>
<organism evidence="3 4">
    <name type="scientific">Pseudoduganella guangdongensis</name>
    <dbReference type="NCBI Taxonomy" id="2692179"/>
    <lineage>
        <taxon>Bacteria</taxon>
        <taxon>Pseudomonadati</taxon>
        <taxon>Pseudomonadota</taxon>
        <taxon>Betaproteobacteria</taxon>
        <taxon>Burkholderiales</taxon>
        <taxon>Oxalobacteraceae</taxon>
        <taxon>Telluria group</taxon>
        <taxon>Pseudoduganella</taxon>
    </lineage>
</organism>
<evidence type="ECO:0008006" key="5">
    <source>
        <dbReference type="Google" id="ProtNLM"/>
    </source>
</evidence>
<reference evidence="3 4" key="1">
    <citation type="submission" date="2019-12" db="EMBL/GenBank/DDBJ databases">
        <title>Novel species isolated from a subtropical stream in China.</title>
        <authorList>
            <person name="Lu H."/>
        </authorList>
    </citation>
    <scope>NUCLEOTIDE SEQUENCE [LARGE SCALE GENOMIC DNA]</scope>
    <source>
        <strain evidence="3 4">DS3</strain>
    </source>
</reference>
<feature type="coiled-coil region" evidence="1">
    <location>
        <begin position="12"/>
        <end position="64"/>
    </location>
</feature>
<sequence length="94" mass="10836">MNGNEPAKHSDLFDHEVRITRLEEAVKHLQQTVEEGFARMERGLAELKEENRVLRQSIEALRQEFHRDRRFSALVFLTTQLAVIGALLKLAGIL</sequence>
<evidence type="ECO:0000256" key="2">
    <source>
        <dbReference type="SAM" id="Phobius"/>
    </source>
</evidence>
<dbReference type="Proteomes" id="UP000448575">
    <property type="component" value="Unassembled WGS sequence"/>
</dbReference>
<dbReference type="RefSeq" id="WP_161026992.1">
    <property type="nucleotide sequence ID" value="NZ_WWCJ01000013.1"/>
</dbReference>
<evidence type="ECO:0000256" key="1">
    <source>
        <dbReference type="SAM" id="Coils"/>
    </source>
</evidence>
<keyword evidence="2" id="KW-0472">Membrane</keyword>
<proteinExistence type="predicted"/>
<keyword evidence="1" id="KW-0175">Coiled coil</keyword>
<evidence type="ECO:0000313" key="3">
    <source>
        <dbReference type="EMBL" id="MYN04025.1"/>
    </source>
</evidence>
<dbReference type="EMBL" id="WWCJ01000013">
    <property type="protein sequence ID" value="MYN04025.1"/>
    <property type="molecule type" value="Genomic_DNA"/>
</dbReference>
<keyword evidence="2" id="KW-1133">Transmembrane helix</keyword>
<name>A0A6N9HMV2_9BURK</name>
<accession>A0A6N9HMV2</accession>